<dbReference type="Proteomes" id="UP001576780">
    <property type="component" value="Unassembled WGS sequence"/>
</dbReference>
<protein>
    <recommendedName>
        <fullName evidence="3">Glycosyltransferase family 1 protein</fullName>
    </recommendedName>
</protein>
<keyword evidence="2" id="KW-1185">Reference proteome</keyword>
<evidence type="ECO:0008006" key="3">
    <source>
        <dbReference type="Google" id="ProtNLM"/>
    </source>
</evidence>
<name>A0ABV4WL47_9CYAN</name>
<organism evidence="1 2">
    <name type="scientific">Floridaenema evergladense BLCC-F167</name>
    <dbReference type="NCBI Taxonomy" id="3153639"/>
    <lineage>
        <taxon>Bacteria</taxon>
        <taxon>Bacillati</taxon>
        <taxon>Cyanobacteriota</taxon>
        <taxon>Cyanophyceae</taxon>
        <taxon>Oscillatoriophycideae</taxon>
        <taxon>Aerosakkonematales</taxon>
        <taxon>Aerosakkonemataceae</taxon>
        <taxon>Floridanema</taxon>
        <taxon>Floridanema evergladense</taxon>
    </lineage>
</organism>
<proteinExistence type="predicted"/>
<evidence type="ECO:0000313" key="1">
    <source>
        <dbReference type="EMBL" id="MFB2835785.1"/>
    </source>
</evidence>
<accession>A0ABV4WL47</accession>
<reference evidence="1 2" key="1">
    <citation type="submission" date="2024-09" db="EMBL/GenBank/DDBJ databases">
        <title>Floridaenema gen nov. (Aerosakkonemataceae, Aerosakkonematales ord. nov., Cyanobacteria) from benthic tropical and subtropical fresh waters, with the description of four new species.</title>
        <authorList>
            <person name="Moretto J.A."/>
            <person name="Berthold D.E."/>
            <person name="Lefler F.W."/>
            <person name="Huang I.-S."/>
            <person name="Laughinghouse H. IV."/>
        </authorList>
    </citation>
    <scope>NUCLEOTIDE SEQUENCE [LARGE SCALE GENOMIC DNA]</scope>
    <source>
        <strain evidence="1 2">BLCC-F167</strain>
    </source>
</reference>
<gene>
    <name evidence="1" type="ORF">ACE1CA_14740</name>
</gene>
<evidence type="ECO:0000313" key="2">
    <source>
        <dbReference type="Proteomes" id="UP001576780"/>
    </source>
</evidence>
<dbReference type="RefSeq" id="WP_413278189.1">
    <property type="nucleotide sequence ID" value="NZ_JBHFNT010000121.1"/>
</dbReference>
<sequence>MTDKLPPIYFYIPQNQWSAKDIPESADTYLLDRKLTDGVYAWTLQTYLRLKNDGFPCQLVGTVPTEGIVFAHQSSLPANLQPRPKLLIVCLQADKEMHPYAQLHVVPTPQAEKFNRQGELWNSYYLPHWPQPGLIPRDRTRGDKFENVAYFGLERNLAPELRESSWEEELKALGLRWDRVTRDRWHDFSQVDAIVAVRSFQFHPENKPPQKLYNSWYAGVPAILGCESAFQAERKSELDYLEVSSFPELISALKRLRDDKELRYAMMENARFRAEEIRPEASVLKWRDLITNKIVPAYESWCKTSNFTQKISLIRRYSKFKSHRIKNRIQSLLFANNKVIIMLKILSFLAVCD</sequence>
<dbReference type="EMBL" id="JBHFNT010000121">
    <property type="protein sequence ID" value="MFB2835785.1"/>
    <property type="molecule type" value="Genomic_DNA"/>
</dbReference>
<comment type="caution">
    <text evidence="1">The sequence shown here is derived from an EMBL/GenBank/DDBJ whole genome shotgun (WGS) entry which is preliminary data.</text>
</comment>